<dbReference type="InterPro" id="IPR002372">
    <property type="entry name" value="PQQ_rpt_dom"/>
</dbReference>
<keyword evidence="2" id="KW-1133">Transmembrane helix</keyword>
<keyword evidence="2" id="KW-0472">Membrane</keyword>
<evidence type="ECO:0000313" key="4">
    <source>
        <dbReference type="EMBL" id="HIU94154.1"/>
    </source>
</evidence>
<comment type="caution">
    <text evidence="4">The sequence shown here is derived from an EMBL/GenBank/DDBJ whole genome shotgun (WGS) entry which is preliminary data.</text>
</comment>
<evidence type="ECO:0000256" key="2">
    <source>
        <dbReference type="SAM" id="Phobius"/>
    </source>
</evidence>
<reference evidence="4" key="2">
    <citation type="journal article" date="2021" name="PeerJ">
        <title>Extensive microbial diversity within the chicken gut microbiome revealed by metagenomics and culture.</title>
        <authorList>
            <person name="Gilroy R."/>
            <person name="Ravi A."/>
            <person name="Getino M."/>
            <person name="Pursley I."/>
            <person name="Horton D.L."/>
            <person name="Alikhan N.F."/>
            <person name="Baker D."/>
            <person name="Gharbi K."/>
            <person name="Hall N."/>
            <person name="Watson M."/>
            <person name="Adriaenssens E.M."/>
            <person name="Foster-Nyarko E."/>
            <person name="Jarju S."/>
            <person name="Secka A."/>
            <person name="Antonio M."/>
            <person name="Oren A."/>
            <person name="Chaudhuri R.R."/>
            <person name="La Ragione R."/>
            <person name="Hildebrand F."/>
            <person name="Pallen M.J."/>
        </authorList>
    </citation>
    <scope>NUCLEOTIDE SEQUENCE</scope>
    <source>
        <strain evidence="4">ChiGjej2B2-16831</strain>
    </source>
</reference>
<sequence>MDTQNRRRRRRRRRIRIQPRFIIVLLLFLVVVVLAVLAIRGIGGGRQEQQEGSGGGFLSGLFSTPTPEPTPVPTPSPSPTPVPRFDTPHAVDASNPANWGYTTDVEVNGAVVESYTRAEPIYFDYDTPYTNVNGIVTFRGDNYRSGAAYGTASISSRQLSELWSFDIGQMAKPGGSGNWSGSGWVGQPLVVCWPESTKQIMNMYDWAKQKAGLVEGILACLDGKVYFFDIETGEATRPVLDIGIPFKGAGALDPRGYPILYLGSGDNYPEDPGKTVRAVVYSLVDFSCLYTFGSYKDSFAIRDWHAYDSSPLVDAETDTLIYPGENGILYTIKLNTQYDEQAGTLSINPSEVVKFRYNTSRSSVGSTSADKYWMGYEDSVVVWGGYAYLATNDGFVQCIDLNTMQLVWAQDVLDDTNASIVLEEDEANRTAYLYVGTSLHFTADADQQGVTPLFKINAVTGEIVWRFDVNVHTVSGVSGGVQATAVVGKNGISDLVIVPFARTPDRDHGYVIAIDKNTGTERWRFATDGYSWSSPVAVYDASGNAYIIACDSLGKVYLLDGRTGTEYAKFDAERNIEASPVVYGNTIVVGTRGMKIYGIRIS</sequence>
<dbReference type="InterPro" id="IPR011047">
    <property type="entry name" value="Quinoprotein_ADH-like_sf"/>
</dbReference>
<dbReference type="Pfam" id="PF13360">
    <property type="entry name" value="PQQ_2"/>
    <property type="match status" value="1"/>
</dbReference>
<dbReference type="SUPFAM" id="SSF50998">
    <property type="entry name" value="Quinoprotein alcohol dehydrogenase-like"/>
    <property type="match status" value="1"/>
</dbReference>
<proteinExistence type="predicted"/>
<dbReference type="SMART" id="SM00564">
    <property type="entry name" value="PQQ"/>
    <property type="match status" value="4"/>
</dbReference>
<dbReference type="Gene3D" id="2.130.10.10">
    <property type="entry name" value="YVTN repeat-like/Quinoprotein amine dehydrogenase"/>
    <property type="match status" value="2"/>
</dbReference>
<protein>
    <submittedName>
        <fullName evidence="4">PQQ-like beta-propeller repeat protein</fullName>
    </submittedName>
</protein>
<dbReference type="PANTHER" id="PTHR34512:SF30">
    <property type="entry name" value="OUTER MEMBRANE PROTEIN ASSEMBLY FACTOR BAMB"/>
    <property type="match status" value="1"/>
</dbReference>
<dbReference type="SUPFAM" id="SSF50969">
    <property type="entry name" value="YVTN repeat-like/Quinoprotein amine dehydrogenase"/>
    <property type="match status" value="1"/>
</dbReference>
<gene>
    <name evidence="4" type="ORF">IAD24_03250</name>
</gene>
<evidence type="ECO:0000313" key="5">
    <source>
        <dbReference type="Proteomes" id="UP000824128"/>
    </source>
</evidence>
<dbReference type="AlphaFoldDB" id="A0A9D1N2Y6"/>
<dbReference type="InterPro" id="IPR011044">
    <property type="entry name" value="Quino_amine_DH_bsu"/>
</dbReference>
<reference evidence="4" key="1">
    <citation type="submission" date="2020-10" db="EMBL/GenBank/DDBJ databases">
        <authorList>
            <person name="Gilroy R."/>
        </authorList>
    </citation>
    <scope>NUCLEOTIDE SEQUENCE</scope>
    <source>
        <strain evidence="4">ChiGjej2B2-16831</strain>
    </source>
</reference>
<feature type="region of interest" description="Disordered" evidence="1">
    <location>
        <begin position="45"/>
        <end position="81"/>
    </location>
</feature>
<dbReference type="InterPro" id="IPR015943">
    <property type="entry name" value="WD40/YVTN_repeat-like_dom_sf"/>
</dbReference>
<feature type="compositionally biased region" description="Pro residues" evidence="1">
    <location>
        <begin position="66"/>
        <end position="81"/>
    </location>
</feature>
<feature type="transmembrane region" description="Helical" evidence="2">
    <location>
        <begin position="21"/>
        <end position="43"/>
    </location>
</feature>
<dbReference type="InterPro" id="IPR018391">
    <property type="entry name" value="PQQ_b-propeller_rpt"/>
</dbReference>
<dbReference type="EMBL" id="DVNZ01000102">
    <property type="protein sequence ID" value="HIU94154.1"/>
    <property type="molecule type" value="Genomic_DNA"/>
</dbReference>
<feature type="compositionally biased region" description="Gly residues" evidence="1">
    <location>
        <begin position="45"/>
        <end position="58"/>
    </location>
</feature>
<name>A0A9D1N2Y6_9FIRM</name>
<evidence type="ECO:0000256" key="1">
    <source>
        <dbReference type="SAM" id="MobiDB-lite"/>
    </source>
</evidence>
<keyword evidence="2" id="KW-0812">Transmembrane</keyword>
<accession>A0A9D1N2Y6</accession>
<organism evidence="4 5">
    <name type="scientific">Candidatus Aphodomorpha intestinavium</name>
    <dbReference type="NCBI Taxonomy" id="2840672"/>
    <lineage>
        <taxon>Bacteria</taxon>
        <taxon>Bacillati</taxon>
        <taxon>Bacillota</taxon>
        <taxon>Clostridia</taxon>
        <taxon>Eubacteriales</taxon>
        <taxon>Candidatus Aphodomorpha</taxon>
    </lineage>
</organism>
<evidence type="ECO:0000259" key="3">
    <source>
        <dbReference type="Pfam" id="PF13360"/>
    </source>
</evidence>
<dbReference type="Proteomes" id="UP000824128">
    <property type="component" value="Unassembled WGS sequence"/>
</dbReference>
<dbReference type="PANTHER" id="PTHR34512">
    <property type="entry name" value="CELL SURFACE PROTEIN"/>
    <property type="match status" value="1"/>
</dbReference>
<feature type="domain" description="Pyrrolo-quinoline quinone repeat" evidence="3">
    <location>
        <begin position="508"/>
        <end position="597"/>
    </location>
</feature>